<accession>A0AAV5QGE5</accession>
<gene>
    <name evidence="2" type="ORF">DASC09_010220</name>
</gene>
<feature type="region of interest" description="Disordered" evidence="1">
    <location>
        <begin position="1"/>
        <end position="71"/>
    </location>
</feature>
<comment type="caution">
    <text evidence="2">The sequence shown here is derived from an EMBL/GenBank/DDBJ whole genome shotgun (WGS) entry which is preliminary data.</text>
</comment>
<dbReference type="AlphaFoldDB" id="A0AAV5QGE5"/>
<feature type="compositionally biased region" description="Basic residues" evidence="1">
    <location>
        <begin position="1"/>
        <end position="12"/>
    </location>
</feature>
<feature type="compositionally biased region" description="Low complexity" evidence="1">
    <location>
        <begin position="488"/>
        <end position="507"/>
    </location>
</feature>
<feature type="compositionally biased region" description="Low complexity" evidence="1">
    <location>
        <begin position="280"/>
        <end position="298"/>
    </location>
</feature>
<sequence>MFSFFRSKHHHQQQQQPSGNNVQTKPKRKQDVAQILSLPRKTSLKRPKHQHKNARQKNRTVIRKSSIGAPQTLANIEDSQVQDQLTRAFKSPSKSDLLGGQLSGDDHLRLNFTIPDTSNMIDATKMTEVTSKKSNVVASPSNNNTNKFISSPIKLDLSEFTVKGIGRPMSPPISATSAIDSFIGKLGRDSVDESFLKRRSETISSVGSTNLWAQTLNLNSSDNNTIASVDAPKVLPLAPQTFSTTSSSPKELQYSYTQRTLDPFTNSPYHHLRHQDISPTSLTPQTNSNQQTTTFTHNPSMSLDFDTFSQKTVSPWANTDTNRRSHLKSNSEGAAFTLDSVGSTGEFNQLLEKMFGLQSDGGPSETYANPASPSASSTAANDAFKKLSIGETSQTSDVKALRVKHQRFNSTYEDIKMKNQILVAAAAASSCSTDPKNTTTHCQTRSLGSNNSIHLPDHCNGMAVVPLPTGKSLTTTRSLASLRPLDKSSTSSFTTGHRSSSSISGSISATTAKQGASSQQSLFSLNPSLREIAGSSMAGKGKKIPESLLEISRGDKYKLLPDVEFSPINFVFDEKIEKPDQEMTLVDDTHSLSEYNLPEVDNPPPPPSHHHHQHLEGEVTSLDMVANSNEDEHWKPRPMVEIGLSSYHKANLKPVSVATLMKSSIGH</sequence>
<proteinExistence type="predicted"/>
<organism evidence="2 3">
    <name type="scientific">Saccharomycopsis crataegensis</name>
    <dbReference type="NCBI Taxonomy" id="43959"/>
    <lineage>
        <taxon>Eukaryota</taxon>
        <taxon>Fungi</taxon>
        <taxon>Dikarya</taxon>
        <taxon>Ascomycota</taxon>
        <taxon>Saccharomycotina</taxon>
        <taxon>Saccharomycetes</taxon>
        <taxon>Saccharomycopsidaceae</taxon>
        <taxon>Saccharomycopsis</taxon>
    </lineage>
</organism>
<protein>
    <submittedName>
        <fullName evidence="2">Uncharacterized protein</fullName>
    </submittedName>
</protein>
<dbReference type="GeneID" id="90071676"/>
<feature type="region of interest" description="Disordered" evidence="1">
    <location>
        <begin position="486"/>
        <end position="507"/>
    </location>
</feature>
<dbReference type="Proteomes" id="UP001360560">
    <property type="component" value="Unassembled WGS sequence"/>
</dbReference>
<evidence type="ECO:0000313" key="2">
    <source>
        <dbReference type="EMBL" id="GMM33697.1"/>
    </source>
</evidence>
<evidence type="ECO:0000256" key="1">
    <source>
        <dbReference type="SAM" id="MobiDB-lite"/>
    </source>
</evidence>
<feature type="compositionally biased region" description="Basic residues" evidence="1">
    <location>
        <begin position="42"/>
        <end position="62"/>
    </location>
</feature>
<name>A0AAV5QGE5_9ASCO</name>
<reference evidence="2 3" key="1">
    <citation type="journal article" date="2023" name="Elife">
        <title>Identification of key yeast species and microbe-microbe interactions impacting larval growth of Drosophila in the wild.</title>
        <authorList>
            <person name="Mure A."/>
            <person name="Sugiura Y."/>
            <person name="Maeda R."/>
            <person name="Honda K."/>
            <person name="Sakurai N."/>
            <person name="Takahashi Y."/>
            <person name="Watada M."/>
            <person name="Katoh T."/>
            <person name="Gotoh A."/>
            <person name="Gotoh Y."/>
            <person name="Taniguchi I."/>
            <person name="Nakamura K."/>
            <person name="Hayashi T."/>
            <person name="Katayama T."/>
            <person name="Uemura T."/>
            <person name="Hattori Y."/>
        </authorList>
    </citation>
    <scope>NUCLEOTIDE SEQUENCE [LARGE SCALE GENOMIC DNA]</scope>
    <source>
        <strain evidence="2 3">SC-9</strain>
    </source>
</reference>
<feature type="region of interest" description="Disordered" evidence="1">
    <location>
        <begin position="274"/>
        <end position="300"/>
    </location>
</feature>
<keyword evidence="3" id="KW-1185">Reference proteome</keyword>
<dbReference type="RefSeq" id="XP_064850697.1">
    <property type="nucleotide sequence ID" value="XM_064994625.1"/>
</dbReference>
<evidence type="ECO:0000313" key="3">
    <source>
        <dbReference type="Proteomes" id="UP001360560"/>
    </source>
</evidence>
<dbReference type="EMBL" id="BTFZ01000002">
    <property type="protein sequence ID" value="GMM33697.1"/>
    <property type="molecule type" value="Genomic_DNA"/>
</dbReference>